<keyword evidence="2" id="KW-0732">Signal</keyword>
<reference evidence="3" key="2">
    <citation type="submission" date="2021-04" db="EMBL/GenBank/DDBJ databases">
        <authorList>
            <person name="Gilroy R."/>
        </authorList>
    </citation>
    <scope>NUCLEOTIDE SEQUENCE</scope>
    <source>
        <strain evidence="3">4376</strain>
    </source>
</reference>
<sequence>MRLNSLGRRIAAATVAAAAATGIGLPTAVAAPPARTTSAAPAAPPAVSQLPGASADGKVVVTDSPHVTVTVAPHSASDEQVRLTVTNNNDHQFRCVAQAASAEVSKPKEAPNVVTTADIVAKSVDYYRAKPYVPQDGVAVPVLGVLPLDGFLQFVPEGSSSLLLGRDVNTRADLFRQWDKARLAGHTAEVQPFDLEPAGSKDITVALDAPAHGPRTDFAAAALLYCTDTVDNTAYVFAGYEPGAAPATRPGLGSSSAQGSSGLGSSLITL</sequence>
<dbReference type="AlphaFoldDB" id="A0A9D1RYC7"/>
<evidence type="ECO:0000313" key="3">
    <source>
        <dbReference type="EMBL" id="HIW96424.1"/>
    </source>
</evidence>
<feature type="chain" id="PRO_5039571138" description="Secreted protein" evidence="2">
    <location>
        <begin position="31"/>
        <end position="270"/>
    </location>
</feature>
<feature type="region of interest" description="Disordered" evidence="1">
    <location>
        <begin position="247"/>
        <end position="270"/>
    </location>
</feature>
<accession>A0A9D1RYC7</accession>
<gene>
    <name evidence="3" type="ORF">H9867_08115</name>
</gene>
<organism evidence="3 4">
    <name type="scientific">Candidatus Corynebacterium gallistercoris</name>
    <dbReference type="NCBI Taxonomy" id="2838530"/>
    <lineage>
        <taxon>Bacteria</taxon>
        <taxon>Bacillati</taxon>
        <taxon>Actinomycetota</taxon>
        <taxon>Actinomycetes</taxon>
        <taxon>Mycobacteriales</taxon>
        <taxon>Corynebacteriaceae</taxon>
        <taxon>Corynebacterium</taxon>
    </lineage>
</organism>
<proteinExistence type="predicted"/>
<feature type="signal peptide" evidence="2">
    <location>
        <begin position="1"/>
        <end position="30"/>
    </location>
</feature>
<dbReference type="EMBL" id="DXFZ01000098">
    <property type="protein sequence ID" value="HIW96424.1"/>
    <property type="molecule type" value="Genomic_DNA"/>
</dbReference>
<feature type="compositionally biased region" description="Low complexity" evidence="1">
    <location>
        <begin position="251"/>
        <end position="270"/>
    </location>
</feature>
<name>A0A9D1RYC7_9CORY</name>
<protein>
    <recommendedName>
        <fullName evidence="5">Secreted protein</fullName>
    </recommendedName>
</protein>
<evidence type="ECO:0000313" key="4">
    <source>
        <dbReference type="Proteomes" id="UP000824189"/>
    </source>
</evidence>
<evidence type="ECO:0000256" key="1">
    <source>
        <dbReference type="SAM" id="MobiDB-lite"/>
    </source>
</evidence>
<reference evidence="3" key="1">
    <citation type="journal article" date="2021" name="PeerJ">
        <title>Extensive microbial diversity within the chicken gut microbiome revealed by metagenomics and culture.</title>
        <authorList>
            <person name="Gilroy R."/>
            <person name="Ravi A."/>
            <person name="Getino M."/>
            <person name="Pursley I."/>
            <person name="Horton D.L."/>
            <person name="Alikhan N.F."/>
            <person name="Baker D."/>
            <person name="Gharbi K."/>
            <person name="Hall N."/>
            <person name="Watson M."/>
            <person name="Adriaenssens E.M."/>
            <person name="Foster-Nyarko E."/>
            <person name="Jarju S."/>
            <person name="Secka A."/>
            <person name="Antonio M."/>
            <person name="Oren A."/>
            <person name="Chaudhuri R.R."/>
            <person name="La Ragione R."/>
            <person name="Hildebrand F."/>
            <person name="Pallen M.J."/>
        </authorList>
    </citation>
    <scope>NUCLEOTIDE SEQUENCE</scope>
    <source>
        <strain evidence="3">4376</strain>
    </source>
</reference>
<evidence type="ECO:0000256" key="2">
    <source>
        <dbReference type="SAM" id="SignalP"/>
    </source>
</evidence>
<dbReference type="Proteomes" id="UP000824189">
    <property type="component" value="Unassembled WGS sequence"/>
</dbReference>
<evidence type="ECO:0008006" key="5">
    <source>
        <dbReference type="Google" id="ProtNLM"/>
    </source>
</evidence>
<comment type="caution">
    <text evidence="3">The sequence shown here is derived from an EMBL/GenBank/DDBJ whole genome shotgun (WGS) entry which is preliminary data.</text>
</comment>